<dbReference type="eggNOG" id="ENOG50344SM">
    <property type="taxonomic scope" value="Bacteria"/>
</dbReference>
<gene>
    <name evidence="1" type="ordered locus">SO_2687</name>
</gene>
<evidence type="ECO:0000313" key="2">
    <source>
        <dbReference type="Proteomes" id="UP000008186"/>
    </source>
</evidence>
<dbReference type="STRING" id="211586.SO_2687"/>
<dbReference type="PaxDb" id="211586-SO_2687"/>
<reference evidence="1 2" key="4">
    <citation type="journal article" date="2011" name="BMC Genomics">
        <title>Genome-wide protein localization prediction strategies for gram negative bacteria.</title>
        <authorList>
            <person name="Romine M.F."/>
        </authorList>
    </citation>
    <scope>NUCLEOTIDE SEQUENCE [LARGE SCALE GENOMIC DNA]</scope>
    <source>
        <strain evidence="2">ATCC 700550 / JCM 31522 / CIP 106686 / LMG 19005 / NCIMB 14063 / MR-1</strain>
    </source>
</reference>
<dbReference type="KEGG" id="son:SO_2687"/>
<dbReference type="HOGENOM" id="CLU_1453479_0_0_6"/>
<organism evidence="1 2">
    <name type="scientific">Shewanella oneidensis (strain ATCC 700550 / JCM 31522 / CIP 106686 / LMG 19005 / NCIMB 14063 / MR-1)</name>
    <dbReference type="NCBI Taxonomy" id="211586"/>
    <lineage>
        <taxon>Bacteria</taxon>
        <taxon>Pseudomonadati</taxon>
        <taxon>Pseudomonadota</taxon>
        <taxon>Gammaproteobacteria</taxon>
        <taxon>Alteromonadales</taxon>
        <taxon>Shewanellaceae</taxon>
        <taxon>Shewanella</taxon>
    </lineage>
</organism>
<dbReference type="OrthoDB" id="5906329at2"/>
<reference evidence="1 2" key="1">
    <citation type="journal article" date="2002" name="Nat. Biotechnol.">
        <title>Genome sequence of the dissimilatory metal ion-reducing bacterium Shewanella oneidensis.</title>
        <authorList>
            <person name="Heidelberg J.F."/>
            <person name="Paulsen I.T."/>
            <person name="Nelson K.E."/>
            <person name="Gaidos E.J."/>
            <person name="Nelson W.C."/>
            <person name="Read T.D."/>
            <person name="Eisen J.A."/>
            <person name="Seshadri R."/>
            <person name="Ward N."/>
            <person name="Methe B."/>
            <person name="Clayton R.A."/>
            <person name="Meyer T."/>
            <person name="Tsapin A."/>
            <person name="Scott J."/>
            <person name="Beanan M."/>
            <person name="Brinkac L."/>
            <person name="Daugherty S."/>
            <person name="DeBoy R.T."/>
            <person name="Dodson R.J."/>
            <person name="Durkin A.S."/>
            <person name="Haft D.H."/>
            <person name="Kolonay J.F."/>
            <person name="Madupu R."/>
            <person name="Peterson J.D."/>
            <person name="Umayam L.A."/>
            <person name="White O."/>
            <person name="Wolf A.M."/>
            <person name="Vamathevan J."/>
            <person name="Weidman J."/>
            <person name="Impraim M."/>
            <person name="Lee K."/>
            <person name="Berry K."/>
            <person name="Lee C."/>
            <person name="Mueller J."/>
            <person name="Khouri H."/>
            <person name="Gill J."/>
            <person name="Utterback T.R."/>
            <person name="McDonald L.A."/>
            <person name="Feldblyum T.V."/>
            <person name="Smith H.O."/>
            <person name="Venter J.C."/>
            <person name="Nealson K.H."/>
            <person name="Fraser C.M."/>
        </authorList>
    </citation>
    <scope>NUCLEOTIDE SEQUENCE [LARGE SCALE GENOMIC DNA]</scope>
    <source>
        <strain evidence="2">ATCC 700550 / JCM 31522 / CIP 106686 / LMG 19005 / NCIMB 14063 / MR-1</strain>
    </source>
</reference>
<reference evidence="1 2" key="3">
    <citation type="journal article" date="2008" name="Appl. Environ. Microbiol.">
        <title>Identification of mobile elements and pseudogenes in the Shewanella oneidensis MR-1 genome.</title>
        <authorList>
            <person name="Romine M.F."/>
            <person name="Carlson T.S."/>
            <person name="Norbeck A.D."/>
            <person name="McCue L.A."/>
            <person name="Lipton M.S."/>
        </authorList>
    </citation>
    <scope>NUCLEOTIDE SEQUENCE [LARGE SCALE GENOMIC DNA]</scope>
    <source>
        <strain evidence="2">ATCC 700550 / JCM 31522 / CIP 106686 / LMG 19005 / NCIMB 14063 / MR-1</strain>
    </source>
</reference>
<protein>
    <submittedName>
        <fullName evidence="1">Mu phage uncharacterized protein</fullName>
    </submittedName>
</protein>
<dbReference type="BioCyc" id="SONE211586:G1GMP-2472-MONOMER"/>
<dbReference type="RefSeq" id="WP_011072634.1">
    <property type="nucleotide sequence ID" value="NC_004347.2"/>
</dbReference>
<dbReference type="PATRIC" id="fig|211586.12.peg.2589"/>
<dbReference type="Proteomes" id="UP000008186">
    <property type="component" value="Chromosome"/>
</dbReference>
<evidence type="ECO:0000313" key="1">
    <source>
        <dbReference type="EMBL" id="AAN55715.1"/>
    </source>
</evidence>
<dbReference type="AlphaFoldDB" id="Q8EDQ6"/>
<sequence>MFFKGAPLISQSASPLPVDSLLMRSSYVSSGTTLKQTLAASNVPQTILFNKLSLPSPDLIVDLVTGEVTAVKDYVGMASLNCIVIRESGSGSDALWGVFVEVFDSASGTWVKAQDSLRELTLSRDIEDEVRPIDYTLAVSFQAGAKFRWRHYTSDASRQVSLIAKAATAVLPGAAAAIMSFWGVKP</sequence>
<name>Q8EDQ6_SHEON</name>
<proteinExistence type="predicted"/>
<reference evidence="1 2" key="2">
    <citation type="journal article" date="2005" name="Proteomics">
        <title>Global detection and characterization of hypothetical proteins in Shewanella oneidensis MR-1 using LC-MS based proteomics.</title>
        <authorList>
            <person name="Elias D.A."/>
            <person name="Monroe M.E."/>
            <person name="Marshall M.J."/>
            <person name="Romine M.F."/>
            <person name="Belieav A.S."/>
            <person name="Fredrickson J.K."/>
            <person name="Anderson G.A."/>
            <person name="Smith R.D."/>
            <person name="Lipton M.S."/>
        </authorList>
    </citation>
    <scope>NUCLEOTIDE SEQUENCE [LARGE SCALE GENOMIC DNA]</scope>
    <source>
        <strain evidence="2">ATCC 700550 / JCM 31522 / CIP 106686 / LMG 19005 / NCIMB 14063 / MR-1</strain>
    </source>
</reference>
<dbReference type="EMBL" id="AE014299">
    <property type="protein sequence ID" value="AAN55715.1"/>
    <property type="molecule type" value="Genomic_DNA"/>
</dbReference>
<keyword evidence="2" id="KW-1185">Reference proteome</keyword>
<accession>Q8EDQ6</accession>